<gene>
    <name evidence="2" type="ORF">MYCIT1_LOCUS898</name>
</gene>
<organism evidence="2 3">
    <name type="scientific">Mycena citricolor</name>
    <dbReference type="NCBI Taxonomy" id="2018698"/>
    <lineage>
        <taxon>Eukaryota</taxon>
        <taxon>Fungi</taxon>
        <taxon>Dikarya</taxon>
        <taxon>Basidiomycota</taxon>
        <taxon>Agaricomycotina</taxon>
        <taxon>Agaricomycetes</taxon>
        <taxon>Agaricomycetidae</taxon>
        <taxon>Agaricales</taxon>
        <taxon>Marasmiineae</taxon>
        <taxon>Mycenaceae</taxon>
        <taxon>Mycena</taxon>
    </lineage>
</organism>
<dbReference type="EMBL" id="CAVNYO010000013">
    <property type="protein sequence ID" value="CAK5262301.1"/>
    <property type="molecule type" value="Genomic_DNA"/>
</dbReference>
<reference evidence="2" key="1">
    <citation type="submission" date="2023-11" db="EMBL/GenBank/DDBJ databases">
        <authorList>
            <person name="De Vega J J."/>
            <person name="De Vega J J."/>
        </authorList>
    </citation>
    <scope>NUCLEOTIDE SEQUENCE</scope>
</reference>
<evidence type="ECO:0008006" key="4">
    <source>
        <dbReference type="Google" id="ProtNLM"/>
    </source>
</evidence>
<keyword evidence="3" id="KW-1185">Reference proteome</keyword>
<feature type="compositionally biased region" description="Acidic residues" evidence="1">
    <location>
        <begin position="98"/>
        <end position="120"/>
    </location>
</feature>
<evidence type="ECO:0000256" key="1">
    <source>
        <dbReference type="SAM" id="MobiDB-lite"/>
    </source>
</evidence>
<dbReference type="AlphaFoldDB" id="A0AAD2JUB8"/>
<dbReference type="Proteomes" id="UP001295794">
    <property type="component" value="Unassembled WGS sequence"/>
</dbReference>
<proteinExistence type="predicted"/>
<name>A0AAD2JUB8_9AGAR</name>
<evidence type="ECO:0000313" key="2">
    <source>
        <dbReference type="EMBL" id="CAK5262301.1"/>
    </source>
</evidence>
<protein>
    <recommendedName>
        <fullName evidence="4">Reverse transcriptase</fullName>
    </recommendedName>
</protein>
<feature type="region of interest" description="Disordered" evidence="1">
    <location>
        <begin position="94"/>
        <end position="120"/>
    </location>
</feature>
<accession>A0AAD2JUB8</accession>
<sequence>MAVVTEVHGYTGEFYRRFNIPEDTDCPCGEALQTREHILRECPIYDNERPIIRATSANFGLTEMMGTKEGIVALAEFLQKSGAFTKSGRVWKDREIPILEDEPEPDISDDEEEDEASDHG</sequence>
<evidence type="ECO:0000313" key="3">
    <source>
        <dbReference type="Proteomes" id="UP001295794"/>
    </source>
</evidence>
<comment type="caution">
    <text evidence="2">The sequence shown here is derived from an EMBL/GenBank/DDBJ whole genome shotgun (WGS) entry which is preliminary data.</text>
</comment>